<feature type="signal peptide" evidence="12">
    <location>
        <begin position="1"/>
        <end position="19"/>
    </location>
</feature>
<dbReference type="InterPro" id="IPR000531">
    <property type="entry name" value="Beta-barrel_TonB"/>
</dbReference>
<evidence type="ECO:0000256" key="7">
    <source>
        <dbReference type="ARBA" id="ARBA00023136"/>
    </source>
</evidence>
<organism evidence="15 16">
    <name type="scientific">Rubrivirga litoralis</name>
    <dbReference type="NCBI Taxonomy" id="3075598"/>
    <lineage>
        <taxon>Bacteria</taxon>
        <taxon>Pseudomonadati</taxon>
        <taxon>Rhodothermota</taxon>
        <taxon>Rhodothermia</taxon>
        <taxon>Rhodothermales</taxon>
        <taxon>Rubricoccaceae</taxon>
        <taxon>Rubrivirga</taxon>
    </lineage>
</organism>
<dbReference type="InterPro" id="IPR008969">
    <property type="entry name" value="CarboxyPept-like_regulatory"/>
</dbReference>
<dbReference type="InterPro" id="IPR023997">
    <property type="entry name" value="TonB-dep_OMP_SusC/RagA_CS"/>
</dbReference>
<keyword evidence="2 10" id="KW-0813">Transport</keyword>
<evidence type="ECO:0000313" key="15">
    <source>
        <dbReference type="EMBL" id="MDT0631628.1"/>
    </source>
</evidence>
<accession>A0ABU3BQS2</accession>
<feature type="domain" description="TonB-dependent receptor-like beta-barrel" evidence="13">
    <location>
        <begin position="435"/>
        <end position="835"/>
    </location>
</feature>
<comment type="subcellular location">
    <subcellularLocation>
        <location evidence="1 10">Cell outer membrane</location>
        <topology evidence="1 10">Multi-pass membrane protein</topology>
    </subcellularLocation>
</comment>
<dbReference type="Gene3D" id="2.40.170.20">
    <property type="entry name" value="TonB-dependent receptor, beta-barrel domain"/>
    <property type="match status" value="1"/>
</dbReference>
<dbReference type="PANTHER" id="PTHR30069">
    <property type="entry name" value="TONB-DEPENDENT OUTER MEMBRANE RECEPTOR"/>
    <property type="match status" value="1"/>
</dbReference>
<reference evidence="15 16" key="1">
    <citation type="submission" date="2023-09" db="EMBL/GenBank/DDBJ databases">
        <authorList>
            <person name="Rey-Velasco X."/>
        </authorList>
    </citation>
    <scope>NUCLEOTIDE SEQUENCE [LARGE SCALE GENOMIC DNA]</scope>
    <source>
        <strain evidence="15 16">F394</strain>
    </source>
</reference>
<evidence type="ECO:0000313" key="16">
    <source>
        <dbReference type="Proteomes" id="UP001267426"/>
    </source>
</evidence>
<dbReference type="Proteomes" id="UP001267426">
    <property type="component" value="Unassembled WGS sequence"/>
</dbReference>
<dbReference type="Pfam" id="PF07715">
    <property type="entry name" value="Plug"/>
    <property type="match status" value="1"/>
</dbReference>
<proteinExistence type="inferred from homology"/>
<evidence type="ECO:0000259" key="14">
    <source>
        <dbReference type="Pfam" id="PF07715"/>
    </source>
</evidence>
<feature type="domain" description="TonB-dependent receptor plug" evidence="14">
    <location>
        <begin position="124"/>
        <end position="244"/>
    </location>
</feature>
<dbReference type="Gene3D" id="2.170.130.10">
    <property type="entry name" value="TonB-dependent receptor, plug domain"/>
    <property type="match status" value="1"/>
</dbReference>
<feature type="chain" id="PRO_5045056658" evidence="12">
    <location>
        <begin position="20"/>
        <end position="1055"/>
    </location>
</feature>
<evidence type="ECO:0000259" key="13">
    <source>
        <dbReference type="Pfam" id="PF00593"/>
    </source>
</evidence>
<dbReference type="InterPro" id="IPR039426">
    <property type="entry name" value="TonB-dep_rcpt-like"/>
</dbReference>
<evidence type="ECO:0000256" key="11">
    <source>
        <dbReference type="RuleBase" id="RU003357"/>
    </source>
</evidence>
<dbReference type="PANTHER" id="PTHR30069:SF29">
    <property type="entry name" value="HEMOGLOBIN AND HEMOGLOBIN-HAPTOGLOBIN-BINDING PROTEIN 1-RELATED"/>
    <property type="match status" value="1"/>
</dbReference>
<dbReference type="NCBIfam" id="TIGR04056">
    <property type="entry name" value="OMP_RagA_SusC"/>
    <property type="match status" value="1"/>
</dbReference>
<dbReference type="EMBL" id="JAVRHT010000014">
    <property type="protein sequence ID" value="MDT0631628.1"/>
    <property type="molecule type" value="Genomic_DNA"/>
</dbReference>
<comment type="similarity">
    <text evidence="10 11">Belongs to the TonB-dependent receptor family.</text>
</comment>
<evidence type="ECO:0000256" key="9">
    <source>
        <dbReference type="ARBA" id="ARBA00023237"/>
    </source>
</evidence>
<dbReference type="InterPro" id="IPR012910">
    <property type="entry name" value="Plug_dom"/>
</dbReference>
<dbReference type="InterPro" id="IPR023996">
    <property type="entry name" value="TonB-dep_OMP_SusC/RagA"/>
</dbReference>
<evidence type="ECO:0000256" key="1">
    <source>
        <dbReference type="ARBA" id="ARBA00004571"/>
    </source>
</evidence>
<evidence type="ECO:0000256" key="4">
    <source>
        <dbReference type="ARBA" id="ARBA00022692"/>
    </source>
</evidence>
<evidence type="ECO:0000256" key="6">
    <source>
        <dbReference type="ARBA" id="ARBA00023077"/>
    </source>
</evidence>
<evidence type="ECO:0000256" key="5">
    <source>
        <dbReference type="ARBA" id="ARBA00022729"/>
    </source>
</evidence>
<comment type="caution">
    <text evidence="15">The sequence shown here is derived from an EMBL/GenBank/DDBJ whole genome shotgun (WGS) entry which is preliminary data.</text>
</comment>
<name>A0ABU3BQS2_9BACT</name>
<keyword evidence="7 10" id="KW-0472">Membrane</keyword>
<dbReference type="RefSeq" id="WP_311662969.1">
    <property type="nucleotide sequence ID" value="NZ_JAVRHT010000014.1"/>
</dbReference>
<evidence type="ECO:0000256" key="2">
    <source>
        <dbReference type="ARBA" id="ARBA00022448"/>
    </source>
</evidence>
<keyword evidence="5 12" id="KW-0732">Signal</keyword>
<evidence type="ECO:0000256" key="3">
    <source>
        <dbReference type="ARBA" id="ARBA00022452"/>
    </source>
</evidence>
<evidence type="ECO:0000256" key="12">
    <source>
        <dbReference type="SAM" id="SignalP"/>
    </source>
</evidence>
<dbReference type="InterPro" id="IPR036942">
    <property type="entry name" value="Beta-barrel_TonB_sf"/>
</dbReference>
<gene>
    <name evidence="15" type="ORF">RM540_07680</name>
</gene>
<dbReference type="Pfam" id="PF00593">
    <property type="entry name" value="TonB_dep_Rec_b-barrel"/>
    <property type="match status" value="1"/>
</dbReference>
<keyword evidence="9 10" id="KW-0998">Cell outer membrane</keyword>
<dbReference type="Pfam" id="PF13715">
    <property type="entry name" value="CarbopepD_reg_2"/>
    <property type="match status" value="1"/>
</dbReference>
<dbReference type="SUPFAM" id="SSF49464">
    <property type="entry name" value="Carboxypeptidase regulatory domain-like"/>
    <property type="match status" value="1"/>
</dbReference>
<dbReference type="PROSITE" id="PS52016">
    <property type="entry name" value="TONB_DEPENDENT_REC_3"/>
    <property type="match status" value="1"/>
</dbReference>
<evidence type="ECO:0000256" key="8">
    <source>
        <dbReference type="ARBA" id="ARBA00023170"/>
    </source>
</evidence>
<keyword evidence="6 11" id="KW-0798">TonB box</keyword>
<keyword evidence="8" id="KW-0675">Receptor</keyword>
<sequence>MRLALLVGLLVCAAGPALAQSAYTITGRVVDAALEDGVPGASVLLDGTQAGAATDVEGRFSFDARVEPGTYTLRASFVGFTTVETPVTLGADPTVDVGVIELADDALRSDEVIVSATGLPIERRQLGNAIGTIDAREIADAGATSVDQAIVGKVAGAVVSQNSGNPAGGISIRLRGPSTVLGSADPLYVIDGVIIDNTSAGLIDLGGGDQNRLVDLNPEDIERIEILKGASAAALYGSRANGGVVQIFTKRGQTGAPSVTLSTSVRTDAIRKTLDVNRAAFDRPQGTAPEASLSPQPTQRFDYQDDIFHQAVGTEQYLSVSGGQGGGTYFFSGGHFFNEGIVRGNQFRRLNGRVRVGQDFGDLLNLSVGANYTRSRSQDIPNGGLNSAYGALTAFIFGPNFIDIQPDPVTGEYPVTSPGVPVDAAGDPIELVQQNPLDVVNNFDFSQTTNRFTGDAQAQLTPAEGLSISYVLGLDTYSQSGLALIPRGSTAGGFDGGYSRRADFNVTNLNNDLRLQYQTQLGESLESTTTLGGTSQYDQNSTFAIQTFDLNVGVETVDGGSRPSAVGESRSESTLLGAFVQQTFGVYDQLFVTAAGRVDASSRFGPDNRTNFYPKVSASYDAGSNDAYARAAQNGYFPSTLRLRASYGESGGLTSIGPFTRFTRYGPGAYAGSNGLLPPGLLGNPGVEPERQSEFEVGTDLGFFDDRLGIEATYYTQNTTDLLLNVELPLTSGFSNQLQNVGELSNKGFELLLRALPVETEGFRWSSTATFATNKNRIDLDPSVTADPFDDVPDETLILGNSFGLVAVIDDQPQGVFYGSGFARDDAGNIVGLAVNPATNQIVLDAQNLPTFTTGTIGDDGLLRDAGGAVIVPVRDGTQRIIGDPNPDFTASWINEFDVGRRFSARVQLDGAFGGDIFNFTRRLAALRNFGTLSDYQAEIEGRVPVGYYQNSGVPGPDPRNYGTFSIFENWIEDGTFVKLREVSLTYLVPVDLFRGMGVQGLRVTAYGRNLLSFDSYSGYDPETNVAGQSTGVRGYDFVEVPIPRTFGLTLQATL</sequence>
<evidence type="ECO:0000256" key="10">
    <source>
        <dbReference type="PROSITE-ProRule" id="PRU01360"/>
    </source>
</evidence>
<keyword evidence="16" id="KW-1185">Reference proteome</keyword>
<dbReference type="SUPFAM" id="SSF56935">
    <property type="entry name" value="Porins"/>
    <property type="match status" value="1"/>
</dbReference>
<keyword evidence="4 10" id="KW-0812">Transmembrane</keyword>
<dbReference type="InterPro" id="IPR037066">
    <property type="entry name" value="Plug_dom_sf"/>
</dbReference>
<dbReference type="Gene3D" id="2.60.40.1120">
    <property type="entry name" value="Carboxypeptidase-like, regulatory domain"/>
    <property type="match status" value="1"/>
</dbReference>
<dbReference type="NCBIfam" id="TIGR04057">
    <property type="entry name" value="SusC_RagA_signa"/>
    <property type="match status" value="1"/>
</dbReference>
<keyword evidence="3 10" id="KW-1134">Transmembrane beta strand</keyword>
<protein>
    <submittedName>
        <fullName evidence="15">SusC/RagA family TonB-linked outer membrane protein</fullName>
    </submittedName>
</protein>